<dbReference type="GO" id="GO:0031146">
    <property type="term" value="P:SCF-dependent proteasomal ubiquitin-dependent protein catabolic process"/>
    <property type="evidence" value="ECO:0007669"/>
    <property type="project" value="TreeGrafter"/>
</dbReference>
<dbReference type="GO" id="GO:0019005">
    <property type="term" value="C:SCF ubiquitin ligase complex"/>
    <property type="evidence" value="ECO:0007669"/>
    <property type="project" value="TreeGrafter"/>
</dbReference>
<dbReference type="EMBL" id="MK072386">
    <property type="protein sequence ID" value="AYV83068.1"/>
    <property type="molecule type" value="Genomic_DNA"/>
</dbReference>
<dbReference type="SUPFAM" id="SSF52047">
    <property type="entry name" value="RNI-like"/>
    <property type="match status" value="1"/>
</dbReference>
<evidence type="ECO:0008006" key="2">
    <source>
        <dbReference type="Google" id="ProtNLM"/>
    </source>
</evidence>
<proteinExistence type="predicted"/>
<dbReference type="InterPro" id="IPR032675">
    <property type="entry name" value="LRR_dom_sf"/>
</dbReference>
<dbReference type="SMART" id="SM00367">
    <property type="entry name" value="LRR_CC"/>
    <property type="match status" value="4"/>
</dbReference>
<reference evidence="1" key="1">
    <citation type="submission" date="2018-10" db="EMBL/GenBank/DDBJ databases">
        <title>Hidden diversity of soil giant viruses.</title>
        <authorList>
            <person name="Schulz F."/>
            <person name="Alteio L."/>
            <person name="Goudeau D."/>
            <person name="Ryan E.M."/>
            <person name="Malmstrom R.R."/>
            <person name="Blanchard J."/>
            <person name="Woyke T."/>
        </authorList>
    </citation>
    <scope>NUCLEOTIDE SEQUENCE</scope>
    <source>
        <strain evidence="1">HYV1</strain>
    </source>
</reference>
<accession>A0A3G5A7B4</accession>
<dbReference type="Gene3D" id="3.80.10.10">
    <property type="entry name" value="Ribonuclease Inhibitor"/>
    <property type="match status" value="1"/>
</dbReference>
<dbReference type="InterPro" id="IPR006553">
    <property type="entry name" value="Leu-rich_rpt_Cys-con_subtyp"/>
</dbReference>
<dbReference type="PANTHER" id="PTHR13318">
    <property type="entry name" value="PARTNER OF PAIRED, ISOFORM B-RELATED"/>
    <property type="match status" value="1"/>
</dbReference>
<name>A0A3G5A7B4_9VIRU</name>
<organism evidence="1">
    <name type="scientific">Hyperionvirus sp</name>
    <dbReference type="NCBI Taxonomy" id="2487770"/>
    <lineage>
        <taxon>Viruses</taxon>
        <taxon>Varidnaviria</taxon>
        <taxon>Bamfordvirae</taxon>
        <taxon>Nucleocytoviricota</taxon>
        <taxon>Megaviricetes</taxon>
        <taxon>Imitervirales</taxon>
        <taxon>Mimiviridae</taxon>
        <taxon>Klosneuvirinae</taxon>
    </lineage>
</organism>
<sequence length="426" mass="47862">MNSIYYIPFQILSEYLTIDDLVTLSQFDEYFNKKIYKNIDVSLDFTSDDFVSYNTILDTFKTSVVRLSTHSYREFSEIPAKFAEKIVELLWELSRDITIVELKSCVNLKKLTIDGSNFTDSQLSLLTELTSLTCARGENTPFDTITDLGLRHCTKLVELGLFGWQLPITDYGIETLTNLTKLSIGGDGECIDLTARSLTKLSKLRSLGANCNGTIDDQLLASLSHLTSLCLSNDATITNEGIKPLTNLLSLNLYATRGITEVGFQHLTLLEDLTLDHMDIKSDSFKYLVNLTSFSMCTPNNLIPEDLLKMTKLGSLALKYQYLPSISDDTLSKLTNLTALDLTYNKIITDHGIISLLNLGVFNGPDSNITTKALLQLPSLRELTIYGNSQFGRDEALFVAKGLRITNSHPPEKFKEIERHYSNNYW</sequence>
<protein>
    <recommendedName>
        <fullName evidence="2">RNI-like protein</fullName>
    </recommendedName>
</protein>
<evidence type="ECO:0000313" key="1">
    <source>
        <dbReference type="EMBL" id="AYV83068.1"/>
    </source>
</evidence>
<gene>
    <name evidence="1" type="ORF">Hyperionvirus4_33</name>
</gene>